<proteinExistence type="predicted"/>
<reference evidence="2 3" key="1">
    <citation type="journal article" date="2019" name="Int. J. Syst. Evol. Microbiol.">
        <title>The Global Catalogue of Microorganisms (GCM) 10K type strain sequencing project: providing services to taxonomists for standard genome sequencing and annotation.</title>
        <authorList>
            <consortium name="The Broad Institute Genomics Platform"/>
            <consortium name="The Broad Institute Genome Sequencing Center for Infectious Disease"/>
            <person name="Wu L."/>
            <person name="Ma J."/>
        </authorList>
    </citation>
    <scope>NUCLEOTIDE SEQUENCE [LARGE SCALE GENOMIC DNA]</scope>
    <source>
        <strain evidence="2 3">CGMCC 1.15824</strain>
    </source>
</reference>
<dbReference type="Pfam" id="PF00535">
    <property type="entry name" value="Glycos_transf_2"/>
    <property type="match status" value="1"/>
</dbReference>
<dbReference type="InterPro" id="IPR029044">
    <property type="entry name" value="Nucleotide-diphossugar_trans"/>
</dbReference>
<dbReference type="Gene3D" id="3.90.550.10">
    <property type="entry name" value="Spore Coat Polysaccharide Biosynthesis Protein SpsA, Chain A"/>
    <property type="match status" value="1"/>
</dbReference>
<name>A0ABD5QIR9_9EURY</name>
<dbReference type="CDD" id="cd00761">
    <property type="entry name" value="Glyco_tranf_GTA_type"/>
    <property type="match status" value="1"/>
</dbReference>
<dbReference type="AlphaFoldDB" id="A0ABD5QIR9"/>
<dbReference type="RefSeq" id="WP_224829310.1">
    <property type="nucleotide sequence ID" value="NZ_JAIVEF010000019.1"/>
</dbReference>
<dbReference type="SUPFAM" id="SSF53448">
    <property type="entry name" value="Nucleotide-diphospho-sugar transferases"/>
    <property type="match status" value="1"/>
</dbReference>
<organism evidence="2 3">
    <name type="scientific">Saliphagus infecundisoli</name>
    <dbReference type="NCBI Taxonomy" id="1849069"/>
    <lineage>
        <taxon>Archaea</taxon>
        <taxon>Methanobacteriati</taxon>
        <taxon>Methanobacteriota</taxon>
        <taxon>Stenosarchaea group</taxon>
        <taxon>Halobacteria</taxon>
        <taxon>Halobacteriales</taxon>
        <taxon>Natrialbaceae</taxon>
        <taxon>Saliphagus</taxon>
    </lineage>
</organism>
<dbReference type="GO" id="GO:0016758">
    <property type="term" value="F:hexosyltransferase activity"/>
    <property type="evidence" value="ECO:0007669"/>
    <property type="project" value="UniProtKB-ARBA"/>
</dbReference>
<sequence length="306" mass="35591">MTIDGVSVIIPTYDDISYLGQALDSIIEQSVDSIEVEIILVDSSSTEIAERIANSYGTNVRYDWMPPEGVAAARNRGIERATHEVIGFCDADDYWHEDKLRYQLPRIEAGYDIVYSGEYLLTDGAAFRLSSLSIKNSDNQHINHFRNGGIGSRSVLVRRKCLDDQRFDERFTVREDPHLWTRLLAEYSVSRVPRPLSYKRRRSDSLTADRDLGFRMEMMEIKDLVDRYPELKPYRSEREVRAKLQYAKTLISDENRSRDAQRVLLDLLQQKHYSPRLVFLSLISLLPIMNKQVIRLLQEIQWKITN</sequence>
<dbReference type="PANTHER" id="PTHR22916">
    <property type="entry name" value="GLYCOSYLTRANSFERASE"/>
    <property type="match status" value="1"/>
</dbReference>
<evidence type="ECO:0000313" key="3">
    <source>
        <dbReference type="Proteomes" id="UP001595925"/>
    </source>
</evidence>
<dbReference type="EMBL" id="JBHSJG010000053">
    <property type="protein sequence ID" value="MFC4989691.1"/>
    <property type="molecule type" value="Genomic_DNA"/>
</dbReference>
<keyword evidence="3" id="KW-1185">Reference proteome</keyword>
<gene>
    <name evidence="2" type="ORF">ACFPFO_18400</name>
</gene>
<evidence type="ECO:0000259" key="1">
    <source>
        <dbReference type="Pfam" id="PF00535"/>
    </source>
</evidence>
<dbReference type="InterPro" id="IPR001173">
    <property type="entry name" value="Glyco_trans_2-like"/>
</dbReference>
<comment type="caution">
    <text evidence="2">The sequence shown here is derived from an EMBL/GenBank/DDBJ whole genome shotgun (WGS) entry which is preliminary data.</text>
</comment>
<feature type="domain" description="Glycosyltransferase 2-like" evidence="1">
    <location>
        <begin position="7"/>
        <end position="116"/>
    </location>
</feature>
<protein>
    <submittedName>
        <fullName evidence="2">Glycosyltransferase family 2 protein</fullName>
    </submittedName>
</protein>
<accession>A0ABD5QIR9</accession>
<dbReference type="Proteomes" id="UP001595925">
    <property type="component" value="Unassembled WGS sequence"/>
</dbReference>
<evidence type="ECO:0000313" key="2">
    <source>
        <dbReference type="EMBL" id="MFC4989691.1"/>
    </source>
</evidence>
<dbReference type="PANTHER" id="PTHR22916:SF3">
    <property type="entry name" value="UDP-GLCNAC:BETAGAL BETA-1,3-N-ACETYLGLUCOSAMINYLTRANSFERASE-LIKE PROTEIN 1"/>
    <property type="match status" value="1"/>
</dbReference>